<keyword evidence="5" id="KW-1003">Cell membrane</keyword>
<dbReference type="KEGG" id="des:DSOUD_2552"/>
<sequence length="273" mass="28873">MLSDFLLRALLGGLGVALVAGPFGSFVVWRRLAYFGDTLAHSALLGVALGFLLRINLTLGILVVCQLLALLLYFGQRQKQLASDTLLGIFSHGALSLGLVTLAFMPQVRVDLFSYLFGDILSIGSADLAWIFGGGGLALGGLLWLWKPLLAITVHEDLARVEGVAVDRVNWIFLALIALLVAVMMKVVGLLLVTSLLIIPAATARRFAANPERMAILASLIGCLAVIGGLYGSYTWDTPAGPSIVVAACLVFLLSFLMPQRPAAGAQDGGGRQ</sequence>
<dbReference type="Proteomes" id="UP000057158">
    <property type="component" value="Chromosome"/>
</dbReference>
<protein>
    <recommendedName>
        <fullName evidence="13">High-affinity zinc uptake system membrane protein ZnuB</fullName>
    </recommendedName>
</protein>
<dbReference type="PATRIC" id="fig|1603606.3.peg.2763"/>
<evidence type="ECO:0000256" key="11">
    <source>
        <dbReference type="ARBA" id="ARBA00023065"/>
    </source>
</evidence>
<keyword evidence="9" id="KW-0864">Zinc transport</keyword>
<evidence type="ECO:0000256" key="5">
    <source>
        <dbReference type="ARBA" id="ARBA00022475"/>
    </source>
</evidence>
<dbReference type="CDD" id="cd06550">
    <property type="entry name" value="TM_ABC_iron-siderophores_like"/>
    <property type="match status" value="1"/>
</dbReference>
<dbReference type="SUPFAM" id="SSF81345">
    <property type="entry name" value="ABC transporter involved in vitamin B12 uptake, BtuC"/>
    <property type="match status" value="1"/>
</dbReference>
<evidence type="ECO:0000256" key="2">
    <source>
        <dbReference type="ARBA" id="ARBA00004429"/>
    </source>
</evidence>
<reference evidence="16 17" key="1">
    <citation type="submission" date="2015-07" db="EMBL/GenBank/DDBJ databases">
        <title>Isolation and Genomic Characterization of a Novel Halophilic Metal-Reducing Deltaproteobacterium from the Deep Subsurface.</title>
        <authorList>
            <person name="Badalamenti J.P."/>
            <person name="Summers Z.M."/>
            <person name="Gralnick J.A."/>
            <person name="Bond D.R."/>
        </authorList>
    </citation>
    <scope>NUCLEOTIDE SEQUENCE [LARGE SCALE GENOMIC DNA]</scope>
    <source>
        <strain evidence="16 17">WTL</strain>
    </source>
</reference>
<organism evidence="16 17">
    <name type="scientific">Desulfuromonas soudanensis</name>
    <dbReference type="NCBI Taxonomy" id="1603606"/>
    <lineage>
        <taxon>Bacteria</taxon>
        <taxon>Pseudomonadati</taxon>
        <taxon>Thermodesulfobacteriota</taxon>
        <taxon>Desulfuromonadia</taxon>
        <taxon>Desulfuromonadales</taxon>
        <taxon>Desulfuromonadaceae</taxon>
        <taxon>Desulfuromonas</taxon>
    </lineage>
</organism>
<comment type="function">
    <text evidence="1">Involved in the high-affinity zinc uptake transport system.</text>
</comment>
<feature type="transmembrane region" description="Helical" evidence="15">
    <location>
        <begin position="240"/>
        <end position="258"/>
    </location>
</feature>
<evidence type="ECO:0000256" key="12">
    <source>
        <dbReference type="ARBA" id="ARBA00023136"/>
    </source>
</evidence>
<evidence type="ECO:0000256" key="4">
    <source>
        <dbReference type="ARBA" id="ARBA00022448"/>
    </source>
</evidence>
<keyword evidence="6" id="KW-0997">Cell inner membrane</keyword>
<dbReference type="STRING" id="1603606.DSOUD_2552"/>
<evidence type="ECO:0000256" key="13">
    <source>
        <dbReference type="ARBA" id="ARBA00040080"/>
    </source>
</evidence>
<evidence type="ECO:0000313" key="17">
    <source>
        <dbReference type="Proteomes" id="UP000057158"/>
    </source>
</evidence>
<keyword evidence="8" id="KW-0862">Zinc</keyword>
<evidence type="ECO:0000256" key="14">
    <source>
        <dbReference type="RuleBase" id="RU003943"/>
    </source>
</evidence>
<feature type="transmembrane region" description="Helical" evidence="15">
    <location>
        <begin position="214"/>
        <end position="234"/>
    </location>
</feature>
<feature type="transmembrane region" description="Helical" evidence="15">
    <location>
        <begin position="41"/>
        <end position="74"/>
    </location>
</feature>
<gene>
    <name evidence="16" type="ORF">DSOUD_2552</name>
</gene>
<evidence type="ECO:0000313" key="16">
    <source>
        <dbReference type="EMBL" id="ALC17305.1"/>
    </source>
</evidence>
<dbReference type="OrthoDB" id="9798540at2"/>
<dbReference type="Gene3D" id="1.10.3470.10">
    <property type="entry name" value="ABC transporter involved in vitamin B12 uptake, BtuC"/>
    <property type="match status" value="1"/>
</dbReference>
<evidence type="ECO:0000256" key="7">
    <source>
        <dbReference type="ARBA" id="ARBA00022692"/>
    </source>
</evidence>
<comment type="similarity">
    <text evidence="3 14">Belongs to the ABC-3 integral membrane protein family.</text>
</comment>
<evidence type="ECO:0000256" key="8">
    <source>
        <dbReference type="ARBA" id="ARBA00022833"/>
    </source>
</evidence>
<evidence type="ECO:0000256" key="15">
    <source>
        <dbReference type="SAM" id="Phobius"/>
    </source>
</evidence>
<dbReference type="PANTHER" id="PTHR30477">
    <property type="entry name" value="ABC-TRANSPORTER METAL-BINDING PROTEIN"/>
    <property type="match status" value="1"/>
</dbReference>
<dbReference type="NCBIfam" id="NF007089">
    <property type="entry name" value="PRK09543.1"/>
    <property type="match status" value="1"/>
</dbReference>
<dbReference type="GO" id="GO:0010043">
    <property type="term" value="P:response to zinc ion"/>
    <property type="evidence" value="ECO:0007669"/>
    <property type="project" value="TreeGrafter"/>
</dbReference>
<evidence type="ECO:0000256" key="10">
    <source>
        <dbReference type="ARBA" id="ARBA00022989"/>
    </source>
</evidence>
<name>A0A0M4DAS2_9BACT</name>
<comment type="subcellular location">
    <subcellularLocation>
        <location evidence="2">Cell inner membrane</location>
        <topology evidence="2">Multi-pass membrane protein</topology>
    </subcellularLocation>
    <subcellularLocation>
        <location evidence="14">Cell membrane</location>
        <topology evidence="14">Multi-pass membrane protein</topology>
    </subcellularLocation>
</comment>
<dbReference type="GO" id="GO:0043190">
    <property type="term" value="C:ATP-binding cassette (ABC) transporter complex"/>
    <property type="evidence" value="ECO:0007669"/>
    <property type="project" value="InterPro"/>
</dbReference>
<dbReference type="InterPro" id="IPR001626">
    <property type="entry name" value="ABC_TroCD"/>
</dbReference>
<keyword evidence="4 14" id="KW-0813">Transport</keyword>
<feature type="transmembrane region" description="Helical" evidence="15">
    <location>
        <begin position="171"/>
        <end position="202"/>
    </location>
</feature>
<dbReference type="AlphaFoldDB" id="A0A0M4DAS2"/>
<keyword evidence="17" id="KW-1185">Reference proteome</keyword>
<dbReference type="InterPro" id="IPR037294">
    <property type="entry name" value="ABC_BtuC-like"/>
</dbReference>
<feature type="transmembrane region" description="Helical" evidence="15">
    <location>
        <begin position="86"/>
        <end position="105"/>
    </location>
</feature>
<accession>A0A0M4DAS2</accession>
<keyword evidence="7 14" id="KW-0812">Transmembrane</keyword>
<dbReference type="Pfam" id="PF00950">
    <property type="entry name" value="ABC-3"/>
    <property type="match status" value="1"/>
</dbReference>
<keyword evidence="12 15" id="KW-0472">Membrane</keyword>
<evidence type="ECO:0000256" key="6">
    <source>
        <dbReference type="ARBA" id="ARBA00022519"/>
    </source>
</evidence>
<proteinExistence type="inferred from homology"/>
<evidence type="ECO:0000256" key="9">
    <source>
        <dbReference type="ARBA" id="ARBA00022906"/>
    </source>
</evidence>
<evidence type="ECO:0000256" key="3">
    <source>
        <dbReference type="ARBA" id="ARBA00008034"/>
    </source>
</evidence>
<dbReference type="FunFam" id="1.10.3470.10:FF:000002">
    <property type="entry name" value="Zinc ABC transporter permease subunit ZnuB"/>
    <property type="match status" value="1"/>
</dbReference>
<evidence type="ECO:0000256" key="1">
    <source>
        <dbReference type="ARBA" id="ARBA00002313"/>
    </source>
</evidence>
<keyword evidence="10 15" id="KW-1133">Transmembrane helix</keyword>
<dbReference type="GO" id="GO:0055085">
    <property type="term" value="P:transmembrane transport"/>
    <property type="evidence" value="ECO:0007669"/>
    <property type="project" value="InterPro"/>
</dbReference>
<feature type="transmembrane region" description="Helical" evidence="15">
    <location>
        <begin position="126"/>
        <end position="146"/>
    </location>
</feature>
<feature type="transmembrane region" description="Helical" evidence="15">
    <location>
        <begin position="6"/>
        <end position="29"/>
    </location>
</feature>
<dbReference type="RefSeq" id="WP_053551325.1">
    <property type="nucleotide sequence ID" value="NZ_CP010802.1"/>
</dbReference>
<keyword evidence="11" id="KW-0406">Ion transport</keyword>
<dbReference type="GO" id="GO:0006829">
    <property type="term" value="P:zinc ion transport"/>
    <property type="evidence" value="ECO:0007669"/>
    <property type="project" value="UniProtKB-KW"/>
</dbReference>
<dbReference type="EMBL" id="CP010802">
    <property type="protein sequence ID" value="ALC17305.1"/>
    <property type="molecule type" value="Genomic_DNA"/>
</dbReference>
<dbReference type="PANTHER" id="PTHR30477:SF23">
    <property type="entry name" value="HIGH-AFFINITY ZINC UPTAKE SYSTEM MEMBRANE PROTEIN ZNUB"/>
    <property type="match status" value="1"/>
</dbReference>